<protein>
    <submittedName>
        <fullName evidence="5">Glucose/arabinose dehydrogenase</fullName>
    </submittedName>
</protein>
<dbReference type="Pfam" id="PF03422">
    <property type="entry name" value="CBM_6"/>
    <property type="match status" value="1"/>
</dbReference>
<sequence>MTTTVPPGATAPGPRGPSARSSRPSGRAARACAIGAAAATAVALMGAPAASAVPAAADGPQAGAAATDRGPSGKRPTFERPGRDAWKAAQPAVPPTTPPAEPPAPAEDVSVLVFTETAGFRHSSIETGVAAVEAMGAEHGFSVDWADDSEGVFTAENLAGYDTVVWLSTTGDVLDEAEQEAFEDYVRAGGGYAGIYAASDTEYEWPWYGELVGAYFASHPQVQSAVVEVEDADHPSTAHLPERWERTDEWYSFRDNPRGDVHVLASLDESTYDTGSGAMGDHPIAWCHEHDGGRAWYTGLGHTEESWAEPEMLEHVLGGILSTAGAAEHDCVHDGHDDGDHGDHDPAPDAPAAEDFQQVTLARGASSVGEPMGLAVLDDRSVLHSSRDGRIWRTTPDALNSVVAQVPVYDFSEDGLQGIAVDPDFEENRWVYLYYSPVLDTPAGEAPTTGTPEDFAPFEGYNLLSRFQLGEDFVLDLASEQEILRVPSSRGICCHVGGEIDFDADGNLYLSTGDDTNPFASDAYAPIDVRPDRNPAFDAQRTSANTNDLRGKLLRITVQEDGSYTVPEGNLFAEGTDLTRPEIYAMGLRNPFRFSVDRRTGDVHLGDYGPDAPVADPARGPRSTVEFEIITGPANLGWPYCIGQNVPFVEYDFATGESGEPFDCDAPVNTSPNNTGLTELPPAKPAWLDYSGSEKPELGAGGESPMGAVVYDYDEALESPTKWPEYFDGVPLLYEWDRGWIREGRRAEDGSFAEIRDTLSFLELRRPMNVEFGPDGSLYVLDYGGSYFGGAPDSALYRVDHTQGANVPQAVASVTPSSGSTPLEVQLDATGTTHPNGLEMTYEWDVDNDGETDLTGPTGSWTYEESGQYTVRLVVTDSEGAQGVATATVTVGNTAPEVELTVPVDGGFFAFGDEVPFRVDVSDAEDGTDVDCSRVRVDYVLGHDSHGHPLSSTTGCEGVIATPGDGGHGVDANIFGVINATYTDEGAEGLPELTGSDQVVLNTKVKQVRYFADSEGVELVTAPGAVSGTQVAGIEDGDWVMFDPVNFLGVDDISLRYASGGAGGTVEVRSGAVDGELVATMQLAPTGGDDQYATSPAAEVTDPGVSGPVYLVFRGEGDEELFQVDQMTVTGPGVLLGDEDAGEGVVPTTTATTDPAAPDGLEGWFTTVPSVTLAVDGDAEDAGDVRVEYRVDDGEWATYTEPFAVPGDGTRLVTHRAVSVDGAVGEEQELLFSLDTTPPTTALEVRDGEVGAGGAVVVLTAEDATSGVAGTEYSLDGGDWQPYTGPVALTGAGERTVLYRSTDVAGNVEADQAATVVVDPAAPTLLVDGIADGVVYGTSTDVLVSWVASGEDGEDVEVTATLDGAPVRDGELVALHRLDLGLHELRVEAVGSSGGTATQVVSFATTTSMRDVGALLDRFRATNRLSLTAYSQLSTTLVDARVAEATADDAGAVRALGELTALVEDARLVPSADVRRVLLRDVAAVSAAIEGVGSLQAAVNATAAVTG</sequence>
<evidence type="ECO:0000313" key="5">
    <source>
        <dbReference type="EMBL" id="ROP42880.1"/>
    </source>
</evidence>
<dbReference type="GO" id="GO:0030246">
    <property type="term" value="F:carbohydrate binding"/>
    <property type="evidence" value="ECO:0007669"/>
    <property type="project" value="InterPro"/>
</dbReference>
<dbReference type="InterPro" id="IPR022409">
    <property type="entry name" value="PKD/Chitinase_dom"/>
</dbReference>
<evidence type="ECO:0000256" key="2">
    <source>
        <dbReference type="SAM" id="MobiDB-lite"/>
    </source>
</evidence>
<evidence type="ECO:0000256" key="1">
    <source>
        <dbReference type="ARBA" id="ARBA00022729"/>
    </source>
</evidence>
<dbReference type="InParanoid" id="A0A3N1HK70"/>
<dbReference type="Gene3D" id="2.120.10.30">
    <property type="entry name" value="TolB, C-terminal domain"/>
    <property type="match status" value="1"/>
</dbReference>
<keyword evidence="6" id="KW-1185">Reference proteome</keyword>
<organism evidence="5 6">
    <name type="scientific">Pseudokineococcus lusitanus</name>
    <dbReference type="NCBI Taxonomy" id="763993"/>
    <lineage>
        <taxon>Bacteria</taxon>
        <taxon>Bacillati</taxon>
        <taxon>Actinomycetota</taxon>
        <taxon>Actinomycetes</taxon>
        <taxon>Kineosporiales</taxon>
        <taxon>Kineosporiaceae</taxon>
        <taxon>Pseudokineococcus</taxon>
    </lineage>
</organism>
<dbReference type="InterPro" id="IPR012938">
    <property type="entry name" value="Glc/Sorbosone_DH"/>
</dbReference>
<dbReference type="Pfam" id="PF18911">
    <property type="entry name" value="PKD_4"/>
    <property type="match status" value="1"/>
</dbReference>
<dbReference type="NCBIfam" id="NF047446">
    <property type="entry name" value="barrel_OmpL47"/>
    <property type="match status" value="1"/>
</dbReference>
<comment type="caution">
    <text evidence="5">The sequence shown here is derived from an EMBL/GenBank/DDBJ whole genome shotgun (WGS) entry which is preliminary data.</text>
</comment>
<dbReference type="InterPro" id="IPR058094">
    <property type="entry name" value="Ig-like_OmpL47-like"/>
</dbReference>
<dbReference type="InterPro" id="IPR029062">
    <property type="entry name" value="Class_I_gatase-like"/>
</dbReference>
<dbReference type="InterPro" id="IPR005084">
    <property type="entry name" value="CBM6"/>
</dbReference>
<dbReference type="InterPro" id="IPR054470">
    <property type="entry name" value="FIMAH_dom"/>
</dbReference>
<dbReference type="PANTHER" id="PTHR40469:SF2">
    <property type="entry name" value="GALACTOSE-BINDING DOMAIN-LIKE SUPERFAMILY PROTEIN"/>
    <property type="match status" value="1"/>
</dbReference>
<dbReference type="PANTHER" id="PTHR40469">
    <property type="entry name" value="SECRETED GLYCOSYL HYDROLASE"/>
    <property type="match status" value="1"/>
</dbReference>
<feature type="domain" description="CBM6" evidence="4">
    <location>
        <begin position="1003"/>
        <end position="1130"/>
    </location>
</feature>
<feature type="region of interest" description="Disordered" evidence="2">
    <location>
        <begin position="330"/>
        <end position="351"/>
    </location>
</feature>
<feature type="region of interest" description="Disordered" evidence="2">
    <location>
        <begin position="1"/>
        <end position="31"/>
    </location>
</feature>
<dbReference type="Pfam" id="PF07995">
    <property type="entry name" value="GSDH"/>
    <property type="match status" value="1"/>
</dbReference>
<dbReference type="SUPFAM" id="SSF49785">
    <property type="entry name" value="Galactose-binding domain-like"/>
    <property type="match status" value="1"/>
</dbReference>
<feature type="compositionally biased region" description="Pro residues" evidence="2">
    <location>
        <begin position="92"/>
        <end position="105"/>
    </location>
</feature>
<feature type="compositionally biased region" description="Low complexity" evidence="2">
    <location>
        <begin position="48"/>
        <end position="66"/>
    </location>
</feature>
<evidence type="ECO:0000259" key="4">
    <source>
        <dbReference type="PROSITE" id="PS51175"/>
    </source>
</evidence>
<dbReference type="GO" id="GO:0005975">
    <property type="term" value="P:carbohydrate metabolic process"/>
    <property type="evidence" value="ECO:0007669"/>
    <property type="project" value="UniProtKB-ARBA"/>
</dbReference>
<dbReference type="SMART" id="SM00089">
    <property type="entry name" value="PKD"/>
    <property type="match status" value="1"/>
</dbReference>
<reference evidence="5 6" key="1">
    <citation type="journal article" date="2015" name="Stand. Genomic Sci.">
        <title>Genomic Encyclopedia of Bacterial and Archaeal Type Strains, Phase III: the genomes of soil and plant-associated and newly described type strains.</title>
        <authorList>
            <person name="Whitman W.B."/>
            <person name="Woyke T."/>
            <person name="Klenk H.P."/>
            <person name="Zhou Y."/>
            <person name="Lilburn T.G."/>
            <person name="Beck B.J."/>
            <person name="De Vos P."/>
            <person name="Vandamme P."/>
            <person name="Eisen J.A."/>
            <person name="Garrity G."/>
            <person name="Hugenholtz P."/>
            <person name="Kyrpides N.C."/>
        </authorList>
    </citation>
    <scope>NUCLEOTIDE SEQUENCE [LARGE SCALE GENOMIC DNA]</scope>
    <source>
        <strain evidence="5 6">CECT 7306</strain>
    </source>
</reference>
<dbReference type="InterPro" id="IPR000601">
    <property type="entry name" value="PKD_dom"/>
</dbReference>
<dbReference type="InterPro" id="IPR011041">
    <property type="entry name" value="Quinoprot_gluc/sorb_DH_b-prop"/>
</dbReference>
<dbReference type="SMART" id="SM00606">
    <property type="entry name" value="CBD_IV"/>
    <property type="match status" value="1"/>
</dbReference>
<dbReference type="SUPFAM" id="SSF52317">
    <property type="entry name" value="Class I glutamine amidotransferase-like"/>
    <property type="match status" value="1"/>
</dbReference>
<dbReference type="Gene3D" id="2.60.120.260">
    <property type="entry name" value="Galactose-binding domain-like"/>
    <property type="match status" value="1"/>
</dbReference>
<dbReference type="PROSITE" id="PS50093">
    <property type="entry name" value="PKD"/>
    <property type="match status" value="1"/>
</dbReference>
<evidence type="ECO:0000313" key="6">
    <source>
        <dbReference type="Proteomes" id="UP000276232"/>
    </source>
</evidence>
<dbReference type="InterPro" id="IPR008979">
    <property type="entry name" value="Galactose-bd-like_sf"/>
</dbReference>
<feature type="compositionally biased region" description="Basic and acidic residues" evidence="2">
    <location>
        <begin position="76"/>
        <end position="86"/>
    </location>
</feature>
<dbReference type="Gene3D" id="3.30.1920.20">
    <property type="match status" value="1"/>
</dbReference>
<dbReference type="SUPFAM" id="SSF50952">
    <property type="entry name" value="Soluble quinoprotein glucose dehydrogenase"/>
    <property type="match status" value="1"/>
</dbReference>
<evidence type="ECO:0000259" key="3">
    <source>
        <dbReference type="PROSITE" id="PS50093"/>
    </source>
</evidence>
<dbReference type="Gene3D" id="3.40.50.880">
    <property type="match status" value="1"/>
</dbReference>
<dbReference type="Gene3D" id="2.60.40.10">
    <property type="entry name" value="Immunoglobulins"/>
    <property type="match status" value="1"/>
</dbReference>
<feature type="compositionally biased region" description="Basic and acidic residues" evidence="2">
    <location>
        <begin position="330"/>
        <end position="347"/>
    </location>
</feature>
<dbReference type="CDD" id="cd00146">
    <property type="entry name" value="PKD"/>
    <property type="match status" value="1"/>
</dbReference>
<dbReference type="InterPro" id="IPR035986">
    <property type="entry name" value="PKD_dom_sf"/>
</dbReference>
<dbReference type="Pfam" id="PF22888">
    <property type="entry name" value="FIMAH"/>
    <property type="match status" value="1"/>
</dbReference>
<name>A0A3N1HK70_9ACTN</name>
<dbReference type="SUPFAM" id="SSF49299">
    <property type="entry name" value="PKD domain"/>
    <property type="match status" value="1"/>
</dbReference>
<dbReference type="InterPro" id="IPR013783">
    <property type="entry name" value="Ig-like_fold"/>
</dbReference>
<dbReference type="InterPro" id="IPR006584">
    <property type="entry name" value="Cellulose-bd_IV"/>
</dbReference>
<feature type="domain" description="PKD" evidence="3">
    <location>
        <begin position="808"/>
        <end position="891"/>
    </location>
</feature>
<proteinExistence type="predicted"/>
<gene>
    <name evidence="5" type="ORF">EDC03_2168</name>
</gene>
<dbReference type="PROSITE" id="PS51175">
    <property type="entry name" value="CBM6"/>
    <property type="match status" value="1"/>
</dbReference>
<dbReference type="Proteomes" id="UP000276232">
    <property type="component" value="Unassembled WGS sequence"/>
</dbReference>
<dbReference type="Pfam" id="PF06283">
    <property type="entry name" value="ThuA"/>
    <property type="match status" value="1"/>
</dbReference>
<accession>A0A3N1HK70</accession>
<dbReference type="InterPro" id="IPR011042">
    <property type="entry name" value="6-blade_b-propeller_TolB-like"/>
</dbReference>
<feature type="region of interest" description="Disordered" evidence="2">
    <location>
        <begin position="48"/>
        <end position="105"/>
    </location>
</feature>
<dbReference type="CDD" id="cd04084">
    <property type="entry name" value="CBM6_xylanase-like"/>
    <property type="match status" value="1"/>
</dbReference>
<keyword evidence="1" id="KW-0732">Signal</keyword>
<dbReference type="InterPro" id="IPR029010">
    <property type="entry name" value="ThuA-like"/>
</dbReference>
<dbReference type="EMBL" id="RJKN01000005">
    <property type="protein sequence ID" value="ROP42880.1"/>
    <property type="molecule type" value="Genomic_DNA"/>
</dbReference>